<dbReference type="Pfam" id="PF22936">
    <property type="entry name" value="Pol_BBD"/>
    <property type="match status" value="1"/>
</dbReference>
<accession>A0A0L6V6G5</accession>
<dbReference type="AlphaFoldDB" id="A0A0L6V6G5"/>
<comment type="caution">
    <text evidence="2">The sequence shown here is derived from an EMBL/GenBank/DDBJ whole genome shotgun (WGS) entry which is preliminary data.</text>
</comment>
<dbReference type="EMBL" id="LAVV01007321">
    <property type="protein sequence ID" value="KNZ56314.1"/>
    <property type="molecule type" value="Genomic_DNA"/>
</dbReference>
<dbReference type="Proteomes" id="UP000037035">
    <property type="component" value="Unassembled WGS sequence"/>
</dbReference>
<dbReference type="VEuPathDB" id="FungiDB:VP01_2436g4"/>
<organism evidence="2 3">
    <name type="scientific">Puccinia sorghi</name>
    <dbReference type="NCBI Taxonomy" id="27349"/>
    <lineage>
        <taxon>Eukaryota</taxon>
        <taxon>Fungi</taxon>
        <taxon>Dikarya</taxon>
        <taxon>Basidiomycota</taxon>
        <taxon>Pucciniomycotina</taxon>
        <taxon>Pucciniomycetes</taxon>
        <taxon>Pucciniales</taxon>
        <taxon>Pucciniaceae</taxon>
        <taxon>Puccinia</taxon>
    </lineage>
</organism>
<sequence length="304" mass="34258">MPSLTRLWAQASAGKTQVHTKTNKIVKLSTEQSIQYSISNMSNTTFATWKTQVLAYCMEYNLDNFLLRDIEPPPSSEADKLELYESWCGKAAGVLVHFMGQLWTLLTNHYNSKAAANQAKVYQAFCNYKFSKDLPTFFDDLNSHLSNMTSVGLQVGIPEKIHIHKHLLSKQIIQKLPKWLNTIFNQKFWIQQAPSCLTLLCRKQSKAVVNGNNTNNESSVPSNGCLLGISKQQAFSAHTQMNMFLDSGFSDHMFPKKEYFTGYKSISSEIEIANGKSLKVEGSGYVQINDGHGYLLKIKALHFP</sequence>
<gene>
    <name evidence="2" type="ORF">VP01_2436g4</name>
</gene>
<dbReference type="OrthoDB" id="2504515at2759"/>
<proteinExistence type="predicted"/>
<evidence type="ECO:0000313" key="2">
    <source>
        <dbReference type="EMBL" id="KNZ56314.1"/>
    </source>
</evidence>
<keyword evidence="3" id="KW-1185">Reference proteome</keyword>
<protein>
    <recommendedName>
        <fullName evidence="1">Retrovirus-related Pol polyprotein from transposon TNT 1-94-like beta-barrel domain-containing protein</fullName>
    </recommendedName>
</protein>
<dbReference type="InterPro" id="IPR054722">
    <property type="entry name" value="PolX-like_BBD"/>
</dbReference>
<reference evidence="2 3" key="1">
    <citation type="submission" date="2015-08" db="EMBL/GenBank/DDBJ databases">
        <title>Next Generation Sequencing and Analysis of the Genome of Puccinia sorghi L Schw, the Causal Agent of Maize Common Rust.</title>
        <authorList>
            <person name="Rochi L."/>
            <person name="Burguener G."/>
            <person name="Darino M."/>
            <person name="Turjanski A."/>
            <person name="Kreff E."/>
            <person name="Dieguez M.J."/>
            <person name="Sacco F."/>
        </authorList>
    </citation>
    <scope>NUCLEOTIDE SEQUENCE [LARGE SCALE GENOMIC DNA]</scope>
    <source>
        <strain evidence="2 3">RO10H11247</strain>
    </source>
</reference>
<evidence type="ECO:0000259" key="1">
    <source>
        <dbReference type="Pfam" id="PF22936"/>
    </source>
</evidence>
<name>A0A0L6V6G5_9BASI</name>
<evidence type="ECO:0000313" key="3">
    <source>
        <dbReference type="Proteomes" id="UP000037035"/>
    </source>
</evidence>
<feature type="domain" description="Retrovirus-related Pol polyprotein from transposon TNT 1-94-like beta-barrel" evidence="1">
    <location>
        <begin position="244"/>
        <end position="290"/>
    </location>
</feature>